<accession>A0ABP9TC82</accession>
<dbReference type="Proteomes" id="UP001499878">
    <property type="component" value="Unassembled WGS sequence"/>
</dbReference>
<feature type="domain" description="Competence protein CoiA nuclease-like" evidence="1">
    <location>
        <begin position="187"/>
        <end position="267"/>
    </location>
</feature>
<reference evidence="4" key="1">
    <citation type="journal article" date="2019" name="Int. J. Syst. Evol. Microbiol.">
        <title>The Global Catalogue of Microorganisms (GCM) 10K type strain sequencing project: providing services to taxonomists for standard genome sequencing and annotation.</title>
        <authorList>
            <consortium name="The Broad Institute Genomics Platform"/>
            <consortium name="The Broad Institute Genome Sequencing Center for Infectious Disease"/>
            <person name="Wu L."/>
            <person name="Ma J."/>
        </authorList>
    </citation>
    <scope>NUCLEOTIDE SEQUENCE [LARGE SCALE GENOMIC DNA]</scope>
    <source>
        <strain evidence="4">JCM 18306</strain>
    </source>
</reference>
<evidence type="ECO:0000259" key="2">
    <source>
        <dbReference type="Pfam" id="PF13613"/>
    </source>
</evidence>
<sequence>MILYAAALDLPPALVEWVTMLIVTREGGRRCKLCPSQRAMVALVYLREHTLLAKVAAGFGISESTAHAYTSGAVDLLAVLFPRPAPGPTVVAMANGVFHTGHGIEINLTYEDLGNPGYAGLLEEITQPVDQRARNLLQCLKDHRGEDCQCALAGKSPWMFVRRRRSHGQVTWVAAHLPLTHAATPQESDKHKAMKERIARTAARHGLGVETEARSPDGRVVTDVLVTGAGARVGWEAQYSPITANTVRRRSAKARERNIAPLWVTSDDSSALIDRAPWTRVDDVPWQRIVSPLALIIRGGVRHLQIWKCTPSSERPCPTAGGACRMWHSGWFLPALCIPQERATALDELVVTSADGEHLPVRSRDPQDARRTSYLWALARDVDRWREITAEADDPPAPGPVDDEPVTYREQELDISCRYGEEGPHTSSPRPPRDRASAIGLHTFGHAPADALLQPSRPVALHLSPRERLVVAAELRCPPWEVGPCMLCAAPIHRYGPRSPKVCPACRMITSS</sequence>
<dbReference type="InterPro" id="IPR010330">
    <property type="entry name" value="CoiA_nuc"/>
</dbReference>
<dbReference type="Pfam" id="PF13613">
    <property type="entry name" value="HTH_Tnp_4"/>
    <property type="match status" value="1"/>
</dbReference>
<dbReference type="EMBL" id="BAABJR010000023">
    <property type="protein sequence ID" value="GAA5215966.1"/>
    <property type="molecule type" value="Genomic_DNA"/>
</dbReference>
<dbReference type="Pfam" id="PF06054">
    <property type="entry name" value="CoiA_nuc"/>
    <property type="match status" value="1"/>
</dbReference>
<gene>
    <name evidence="3" type="ORF">GCM10023323_67110</name>
</gene>
<feature type="domain" description="Transposase Helix-turn-helix" evidence="2">
    <location>
        <begin position="31"/>
        <end position="82"/>
    </location>
</feature>
<comment type="caution">
    <text evidence="3">The sequence shown here is derived from an EMBL/GenBank/DDBJ whole genome shotgun (WGS) entry which is preliminary data.</text>
</comment>
<keyword evidence="4" id="KW-1185">Reference proteome</keyword>
<organism evidence="3 4">
    <name type="scientific">Streptomyces thinghirensis</name>
    <dbReference type="NCBI Taxonomy" id="551547"/>
    <lineage>
        <taxon>Bacteria</taxon>
        <taxon>Bacillati</taxon>
        <taxon>Actinomycetota</taxon>
        <taxon>Actinomycetes</taxon>
        <taxon>Kitasatosporales</taxon>
        <taxon>Streptomycetaceae</taxon>
        <taxon>Streptomyces</taxon>
    </lineage>
</organism>
<proteinExistence type="predicted"/>
<evidence type="ECO:0008006" key="5">
    <source>
        <dbReference type="Google" id="ProtNLM"/>
    </source>
</evidence>
<protein>
    <recommendedName>
        <fullName evidence="5">Transposase</fullName>
    </recommendedName>
</protein>
<evidence type="ECO:0000259" key="1">
    <source>
        <dbReference type="Pfam" id="PF06054"/>
    </source>
</evidence>
<name>A0ABP9TC82_9ACTN</name>
<evidence type="ECO:0000313" key="4">
    <source>
        <dbReference type="Proteomes" id="UP001499878"/>
    </source>
</evidence>
<evidence type="ECO:0000313" key="3">
    <source>
        <dbReference type="EMBL" id="GAA5215966.1"/>
    </source>
</evidence>
<dbReference type="InterPro" id="IPR027805">
    <property type="entry name" value="Transposase_HTH_dom"/>
</dbReference>